<reference evidence="1 2" key="1">
    <citation type="journal article" date="2019" name="Mol. Biol. Evol.">
        <title>Blast fungal genomes show frequent chromosomal changes, gene gains and losses, and effector gene turnover.</title>
        <authorList>
            <person name="Gomez Luciano L.B."/>
            <person name="Jason Tsai I."/>
            <person name="Chuma I."/>
            <person name="Tosa Y."/>
            <person name="Chen Y.H."/>
            <person name="Li J.Y."/>
            <person name="Li M.Y."/>
            <person name="Jade Lu M.Y."/>
            <person name="Nakayashiki H."/>
            <person name="Li W.H."/>
        </authorList>
    </citation>
    <scope>NUCLEOTIDE SEQUENCE [LARGE SCALE GENOMIC DNA]</scope>
    <source>
        <strain evidence="1">MZ5-1-6</strain>
    </source>
</reference>
<accession>A0A4P7NM85</accession>
<evidence type="ECO:0000313" key="1">
    <source>
        <dbReference type="EMBL" id="QBZ63190.1"/>
    </source>
</evidence>
<dbReference type="AlphaFoldDB" id="A0A4P7NM85"/>
<sequence>MKWFTQITTTLLATMALAAPAPKPPSDEMSFYNLRITSKANKFLDGKLLSVYQNQVGVHPGSPPVRFFPVQVSDGTAEKAQYQLHTHPIGIVECVLGLVSSDGLGTLTQISSPYQIEYPDGTSADWSSWAMVEGSDGVDGEQGSSYLDYLGSPGGRWIAFPSGEQDSWVVTWDDGTATIPQHYMPINVTYEQVE</sequence>
<name>A0A4P7NM85_PYROR</name>
<dbReference type="VEuPathDB" id="FungiDB:M_BR32_EuGene_00018191"/>
<protein>
    <submittedName>
        <fullName evidence="1">Uncharacterized protein</fullName>
    </submittedName>
</protein>
<gene>
    <name evidence="1" type="ORF">PoMZ_12087</name>
</gene>
<dbReference type="Proteomes" id="UP000294847">
    <property type="component" value="Chromosome 5"/>
</dbReference>
<proteinExistence type="predicted"/>
<evidence type="ECO:0000313" key="2">
    <source>
        <dbReference type="Proteomes" id="UP000294847"/>
    </source>
</evidence>
<organism evidence="1 2">
    <name type="scientific">Pyricularia oryzae</name>
    <name type="common">Rice blast fungus</name>
    <name type="synonym">Magnaporthe oryzae</name>
    <dbReference type="NCBI Taxonomy" id="318829"/>
    <lineage>
        <taxon>Eukaryota</taxon>
        <taxon>Fungi</taxon>
        <taxon>Dikarya</taxon>
        <taxon>Ascomycota</taxon>
        <taxon>Pezizomycotina</taxon>
        <taxon>Sordariomycetes</taxon>
        <taxon>Sordariomycetidae</taxon>
        <taxon>Magnaporthales</taxon>
        <taxon>Pyriculariaceae</taxon>
        <taxon>Pyricularia</taxon>
    </lineage>
</organism>
<dbReference type="EMBL" id="CP034208">
    <property type="protein sequence ID" value="QBZ63190.1"/>
    <property type="molecule type" value="Genomic_DNA"/>
</dbReference>